<dbReference type="GO" id="GO:0110051">
    <property type="term" value="P:metabolite repair"/>
    <property type="evidence" value="ECO:0007669"/>
    <property type="project" value="TreeGrafter"/>
</dbReference>
<dbReference type="EC" id="5.1.99.6" evidence="19"/>
<evidence type="ECO:0000256" key="3">
    <source>
        <dbReference type="ARBA" id="ARBA00006001"/>
    </source>
</evidence>
<dbReference type="InterPro" id="IPR030677">
    <property type="entry name" value="Nnr"/>
</dbReference>
<reference evidence="22 23" key="1">
    <citation type="submission" date="2016-06" db="EMBL/GenBank/DDBJ databases">
        <authorList>
            <person name="Kjaerup R.B."/>
            <person name="Dalgaard T.S."/>
            <person name="Juul-Madsen H.R."/>
        </authorList>
    </citation>
    <scope>NUCLEOTIDE SEQUENCE [LARGE SCALE GENOMIC DNA]</scope>
    <source>
        <strain evidence="22 23">DSM 16361</strain>
    </source>
</reference>
<dbReference type="Gene3D" id="3.40.1190.20">
    <property type="match status" value="1"/>
</dbReference>
<dbReference type="HAMAP" id="MF_01966">
    <property type="entry name" value="NADHX_epimerase"/>
    <property type="match status" value="1"/>
</dbReference>
<evidence type="ECO:0000256" key="16">
    <source>
        <dbReference type="ARBA" id="ARBA00049209"/>
    </source>
</evidence>
<keyword evidence="10 17" id="KW-0520">NAD</keyword>
<keyword evidence="8 17" id="KW-0521">NADP</keyword>
<evidence type="ECO:0000313" key="23">
    <source>
        <dbReference type="Proteomes" id="UP000214566"/>
    </source>
</evidence>
<feature type="binding site" evidence="18">
    <location>
        <position position="179"/>
    </location>
    <ligand>
        <name>K(+)</name>
        <dbReference type="ChEBI" id="CHEBI:29103"/>
    </ligand>
</feature>
<keyword evidence="5 18" id="KW-0479">Metal-binding</keyword>
<evidence type="ECO:0000256" key="8">
    <source>
        <dbReference type="ARBA" id="ARBA00022857"/>
    </source>
</evidence>
<evidence type="ECO:0000256" key="1">
    <source>
        <dbReference type="ARBA" id="ARBA00000013"/>
    </source>
</evidence>
<dbReference type="GO" id="GO:0052856">
    <property type="term" value="F:NAD(P)HX epimerase activity"/>
    <property type="evidence" value="ECO:0007669"/>
    <property type="project" value="UniProtKB-UniRule"/>
</dbReference>
<comment type="similarity">
    <text evidence="18">Belongs to the NnrE/AIBP family.</text>
</comment>
<evidence type="ECO:0000313" key="22">
    <source>
        <dbReference type="EMBL" id="SBP89697.1"/>
    </source>
</evidence>
<evidence type="ECO:0000256" key="10">
    <source>
        <dbReference type="ARBA" id="ARBA00023027"/>
    </source>
</evidence>
<comment type="catalytic activity">
    <reaction evidence="2 18 19">
        <text>(6R)-NADPHX = (6S)-NADPHX</text>
        <dbReference type="Rhea" id="RHEA:32227"/>
        <dbReference type="ChEBI" id="CHEBI:64076"/>
        <dbReference type="ChEBI" id="CHEBI:64077"/>
        <dbReference type="EC" id="5.1.99.6"/>
    </reaction>
</comment>
<keyword evidence="7 17" id="KW-0067">ATP-binding</keyword>
<evidence type="ECO:0000259" key="21">
    <source>
        <dbReference type="PROSITE" id="PS51385"/>
    </source>
</evidence>
<dbReference type="PROSITE" id="PS51383">
    <property type="entry name" value="YJEF_C_3"/>
    <property type="match status" value="1"/>
</dbReference>
<comment type="caution">
    <text evidence="18">Lacks conserved residue(s) required for the propagation of feature annotation.</text>
</comment>
<feature type="binding site" evidence="17">
    <location>
        <position position="464"/>
    </location>
    <ligand>
        <name>AMP</name>
        <dbReference type="ChEBI" id="CHEBI:456215"/>
    </ligand>
</feature>
<comment type="cofactor">
    <cofactor evidence="18 19">
        <name>K(+)</name>
        <dbReference type="ChEBI" id="CHEBI:29103"/>
    </cofactor>
    <text evidence="18 19">Binds 1 potassium ion per subunit.</text>
</comment>
<keyword evidence="12 17" id="KW-0456">Lyase</keyword>
<evidence type="ECO:0000256" key="5">
    <source>
        <dbReference type="ARBA" id="ARBA00022723"/>
    </source>
</evidence>
<keyword evidence="11 18" id="KW-0413">Isomerase</keyword>
<accession>A0A238D8S3</accession>
<keyword evidence="22" id="KW-0418">Kinase</keyword>
<dbReference type="GO" id="GO:0005524">
    <property type="term" value="F:ATP binding"/>
    <property type="evidence" value="ECO:0007669"/>
    <property type="project" value="UniProtKB-UniRule"/>
</dbReference>
<dbReference type="NCBIfam" id="TIGR00196">
    <property type="entry name" value="yjeF_cterm"/>
    <property type="match status" value="1"/>
</dbReference>
<feature type="domain" description="YjeF N-terminal" evidence="21">
    <location>
        <begin position="22"/>
        <end position="233"/>
    </location>
</feature>
<feature type="domain" description="YjeF C-terminal" evidence="20">
    <location>
        <begin position="244"/>
        <end position="524"/>
    </location>
</feature>
<dbReference type="RefSeq" id="WP_245845948.1">
    <property type="nucleotide sequence ID" value="NZ_LT592171.1"/>
</dbReference>
<feature type="binding site" evidence="18">
    <location>
        <position position="143"/>
    </location>
    <ligand>
        <name>K(+)</name>
        <dbReference type="ChEBI" id="CHEBI:29103"/>
    </ligand>
</feature>
<evidence type="ECO:0000256" key="15">
    <source>
        <dbReference type="ARBA" id="ARBA00048238"/>
    </source>
</evidence>
<feature type="binding site" evidence="18">
    <location>
        <position position="69"/>
    </location>
    <ligand>
        <name>K(+)</name>
        <dbReference type="ChEBI" id="CHEBI:29103"/>
    </ligand>
</feature>
<evidence type="ECO:0000256" key="11">
    <source>
        <dbReference type="ARBA" id="ARBA00023235"/>
    </source>
</evidence>
<feature type="binding site" evidence="18">
    <location>
        <position position="176"/>
    </location>
    <ligand>
        <name>(6S)-NADPHX</name>
        <dbReference type="ChEBI" id="CHEBI:64076"/>
    </ligand>
</feature>
<protein>
    <recommendedName>
        <fullName evidence="19">Bifunctional NAD(P)H-hydrate repair enzyme</fullName>
    </recommendedName>
    <alternativeName>
        <fullName evidence="19">Nicotinamide nucleotide repair protein</fullName>
    </alternativeName>
    <domain>
        <recommendedName>
            <fullName evidence="19">ADP-dependent (S)-NAD(P)H-hydrate dehydratase</fullName>
            <ecNumber evidence="19">4.2.1.136</ecNumber>
        </recommendedName>
        <alternativeName>
            <fullName evidence="19">ADP-dependent NAD(P)HX dehydratase</fullName>
        </alternativeName>
    </domain>
    <domain>
        <recommendedName>
            <fullName evidence="19">NAD(P)H-hydrate epimerase</fullName>
            <ecNumber evidence="19">5.1.99.6</ecNumber>
        </recommendedName>
    </domain>
</protein>
<dbReference type="EMBL" id="FLMQ01000057">
    <property type="protein sequence ID" value="SBP89697.1"/>
    <property type="molecule type" value="Genomic_DNA"/>
</dbReference>
<evidence type="ECO:0000256" key="7">
    <source>
        <dbReference type="ARBA" id="ARBA00022840"/>
    </source>
</evidence>
<evidence type="ECO:0000256" key="17">
    <source>
        <dbReference type="HAMAP-Rule" id="MF_01965"/>
    </source>
</evidence>
<comment type="cofactor">
    <cofactor evidence="17">
        <name>Mg(2+)</name>
        <dbReference type="ChEBI" id="CHEBI:18420"/>
    </cofactor>
</comment>
<dbReference type="PANTHER" id="PTHR12592">
    <property type="entry name" value="ATP-DEPENDENT (S)-NAD(P)H-HYDRATE DEHYDRATASE FAMILY MEMBER"/>
    <property type="match status" value="1"/>
</dbReference>
<dbReference type="NCBIfam" id="TIGR00197">
    <property type="entry name" value="yjeF_nterm"/>
    <property type="match status" value="1"/>
</dbReference>
<evidence type="ECO:0000256" key="18">
    <source>
        <dbReference type="HAMAP-Rule" id="MF_01966"/>
    </source>
</evidence>
<dbReference type="HAMAP" id="MF_01965">
    <property type="entry name" value="NADHX_dehydratase"/>
    <property type="match status" value="1"/>
</dbReference>
<comment type="similarity">
    <text evidence="4 19">In the C-terminal section; belongs to the NnrD/CARKD family.</text>
</comment>
<feature type="binding site" evidence="17">
    <location>
        <position position="398"/>
    </location>
    <ligand>
        <name>(6S)-NADPHX</name>
        <dbReference type="ChEBI" id="CHEBI:64076"/>
    </ligand>
</feature>
<comment type="function">
    <text evidence="18">Catalyzes the epimerization of the S- and R-forms of NAD(P)HX, a damaged form of NAD(P)H that is a result of enzymatic or heat-dependent hydration. This is a prerequisite for the S-specific NAD(P)H-hydrate dehydratase to allow the repair of both epimers of NAD(P)HX.</text>
</comment>
<feature type="binding site" evidence="17">
    <location>
        <position position="342"/>
    </location>
    <ligand>
        <name>(6S)-NADPHX</name>
        <dbReference type="ChEBI" id="CHEBI:64076"/>
    </ligand>
</feature>
<evidence type="ECO:0000256" key="4">
    <source>
        <dbReference type="ARBA" id="ARBA00009524"/>
    </source>
</evidence>
<sequence length="532" mass="55233">MMLRIGDTSVDRSWPVWDESSLRRLERDAAASLAAHTLMRRAGEAVARLARARFAHARHVVVLCGPGNNGGDGLYAAAELARHGLRVEVSMVACGNPSGWQDRERPADWRWALEQAQQAGLRPRGWASSEAAATLRGAELVIDALLGLGLNRPPQGELSEAIAAILASGIPALALDLPSGLAADTGTAPGAVVRAEVTLTMLGLKPGLLTGPDAHACGELWLDDLDIERVRAVDEPPAAITRLGPAAAQRGLPRISAAAHKGERGDVRVFGGSPGMTGAARLCAQAALALGAGRVFVALLDPSAPMLDPTHPELMQRQPDTLLQQAQQASRHGGSCHVFGPGAGNSPGSLRLLQDLIALDAPLVIDADGLNLLAAQPRDGATWQALRERGRSAWLTPHPREAARLLRWETTRVQAGRLHAARELAASSGAHCVLKGAGSVVASATGPVWINASGNGLLATAGTGDVLAGALAAFLAQTPEADAVAAACAAVWLHGAGADLALAEGASLRAGNLPDWMLRAWERLARPSARHA</sequence>
<comment type="function">
    <text evidence="17">Catalyzes the dehydration of the S-form of NAD(P)HX at the expense of ADP, which is converted to AMP. Together with NAD(P)HX epimerase, which catalyzes the epimerization of the S- and R-forms, the enzyme allows the repair of both epimers of NAD(P)HX, a damaged form of NAD(P)H that is a result of enzymatic or heat-dependent hydration.</text>
</comment>
<dbReference type="GO" id="GO:0046496">
    <property type="term" value="P:nicotinamide nucleotide metabolic process"/>
    <property type="evidence" value="ECO:0007669"/>
    <property type="project" value="UniProtKB-UniRule"/>
</dbReference>
<dbReference type="InterPro" id="IPR000631">
    <property type="entry name" value="CARKD"/>
</dbReference>
<dbReference type="InterPro" id="IPR004443">
    <property type="entry name" value="YjeF_N_dom"/>
</dbReference>
<evidence type="ECO:0000256" key="12">
    <source>
        <dbReference type="ARBA" id="ARBA00023239"/>
    </source>
</evidence>
<evidence type="ECO:0000256" key="6">
    <source>
        <dbReference type="ARBA" id="ARBA00022741"/>
    </source>
</evidence>
<keyword evidence="6 17" id="KW-0547">Nucleotide-binding</keyword>
<proteinExistence type="inferred from homology"/>
<dbReference type="EC" id="4.2.1.136" evidence="19"/>
<keyword evidence="9 18" id="KW-0630">Potassium</keyword>
<comment type="similarity">
    <text evidence="17">Belongs to the NnrD/CARKD family.</text>
</comment>
<dbReference type="GO" id="GO:0016301">
    <property type="term" value="F:kinase activity"/>
    <property type="evidence" value="ECO:0007669"/>
    <property type="project" value="UniProtKB-KW"/>
</dbReference>
<dbReference type="PROSITE" id="PS01050">
    <property type="entry name" value="YJEF_C_2"/>
    <property type="match status" value="1"/>
</dbReference>
<dbReference type="PROSITE" id="PS51385">
    <property type="entry name" value="YJEF_N"/>
    <property type="match status" value="1"/>
</dbReference>
<feature type="binding site" evidence="17">
    <location>
        <position position="279"/>
    </location>
    <ligand>
        <name>(6S)-NADPHX</name>
        <dbReference type="ChEBI" id="CHEBI:64076"/>
    </ligand>
</feature>
<feature type="binding site" evidence="17">
    <location>
        <position position="465"/>
    </location>
    <ligand>
        <name>(6S)-NADPHX</name>
        <dbReference type="ChEBI" id="CHEBI:64076"/>
    </ligand>
</feature>
<dbReference type="InterPro" id="IPR036652">
    <property type="entry name" value="YjeF_N_dom_sf"/>
</dbReference>
<name>A0A238D8S3_THIDL</name>
<keyword evidence="23" id="KW-1185">Reference proteome</keyword>
<dbReference type="Pfam" id="PF03853">
    <property type="entry name" value="YjeF_N"/>
    <property type="match status" value="1"/>
</dbReference>
<keyword evidence="13" id="KW-0511">Multifunctional enzyme</keyword>
<dbReference type="InterPro" id="IPR029056">
    <property type="entry name" value="Ribokinase-like"/>
</dbReference>
<dbReference type="PANTHER" id="PTHR12592:SF0">
    <property type="entry name" value="ATP-DEPENDENT (S)-NAD(P)H-HYDRATE DEHYDRATASE"/>
    <property type="match status" value="1"/>
</dbReference>
<evidence type="ECO:0000256" key="14">
    <source>
        <dbReference type="ARBA" id="ARBA00025153"/>
    </source>
</evidence>
<feature type="binding site" evidence="18">
    <location>
        <begin position="68"/>
        <end position="72"/>
    </location>
    <ligand>
        <name>(6S)-NADPHX</name>
        <dbReference type="ChEBI" id="CHEBI:64076"/>
    </ligand>
</feature>
<dbReference type="InterPro" id="IPR017953">
    <property type="entry name" value="Carbohydrate_kinase_pred_CS"/>
</dbReference>
<evidence type="ECO:0000256" key="13">
    <source>
        <dbReference type="ARBA" id="ARBA00023268"/>
    </source>
</evidence>
<comment type="similarity">
    <text evidence="3 19">In the N-terminal section; belongs to the NnrE/AIBP family.</text>
</comment>
<organism evidence="22 23">
    <name type="scientific">Thiomonas delicata</name>
    <name type="common">Thiomonas cuprina</name>
    <dbReference type="NCBI Taxonomy" id="364030"/>
    <lineage>
        <taxon>Bacteria</taxon>
        <taxon>Pseudomonadati</taxon>
        <taxon>Pseudomonadota</taxon>
        <taxon>Betaproteobacteria</taxon>
        <taxon>Burkholderiales</taxon>
        <taxon>Thiomonas</taxon>
    </lineage>
</organism>
<comment type="catalytic activity">
    <reaction evidence="1 18 19">
        <text>(6R)-NADHX = (6S)-NADHX</text>
        <dbReference type="Rhea" id="RHEA:32215"/>
        <dbReference type="ChEBI" id="CHEBI:64074"/>
        <dbReference type="ChEBI" id="CHEBI:64075"/>
        <dbReference type="EC" id="5.1.99.6"/>
    </reaction>
</comment>
<dbReference type="AlphaFoldDB" id="A0A238D8S3"/>
<comment type="catalytic activity">
    <reaction evidence="15 17 19">
        <text>(6S)-NADHX + ADP = AMP + phosphate + NADH + H(+)</text>
        <dbReference type="Rhea" id="RHEA:32223"/>
        <dbReference type="ChEBI" id="CHEBI:15378"/>
        <dbReference type="ChEBI" id="CHEBI:43474"/>
        <dbReference type="ChEBI" id="CHEBI:57945"/>
        <dbReference type="ChEBI" id="CHEBI:64074"/>
        <dbReference type="ChEBI" id="CHEBI:456215"/>
        <dbReference type="ChEBI" id="CHEBI:456216"/>
        <dbReference type="EC" id="4.2.1.136"/>
    </reaction>
</comment>
<evidence type="ECO:0000256" key="2">
    <source>
        <dbReference type="ARBA" id="ARBA00000909"/>
    </source>
</evidence>
<evidence type="ECO:0000259" key="20">
    <source>
        <dbReference type="PROSITE" id="PS51383"/>
    </source>
</evidence>
<feature type="binding site" evidence="17">
    <location>
        <begin position="435"/>
        <end position="439"/>
    </location>
    <ligand>
        <name>AMP</name>
        <dbReference type="ChEBI" id="CHEBI:456215"/>
    </ligand>
</feature>
<evidence type="ECO:0000256" key="19">
    <source>
        <dbReference type="PIRNR" id="PIRNR017184"/>
    </source>
</evidence>
<gene>
    <name evidence="17" type="primary">nnrD</name>
    <name evidence="18" type="synonym">nnrE</name>
    <name evidence="22" type="ORF">THIARS_80221</name>
</gene>
<dbReference type="Pfam" id="PF01256">
    <property type="entry name" value="Carb_kinase"/>
    <property type="match status" value="1"/>
</dbReference>
<dbReference type="GO" id="GO:0052855">
    <property type="term" value="F:ADP-dependent NAD(P)H-hydrate dehydratase activity"/>
    <property type="evidence" value="ECO:0007669"/>
    <property type="project" value="UniProtKB-UniRule"/>
</dbReference>
<comment type="function">
    <text evidence="14 19">Bifunctional enzyme that catalyzes the epimerization of the S- and R-forms of NAD(P)HX and the dehydration of the S-form of NAD(P)HX at the expense of ADP, which is converted to AMP. This allows the repair of both epimers of NAD(P)HX, a damaged form of NAD(P)H that is a result of enzymatic or heat-dependent hydration.</text>
</comment>
<dbReference type="Proteomes" id="UP000214566">
    <property type="component" value="Unassembled WGS sequence"/>
</dbReference>
<dbReference type="SUPFAM" id="SSF64153">
    <property type="entry name" value="YjeF N-terminal domain-like"/>
    <property type="match status" value="1"/>
</dbReference>
<dbReference type="CDD" id="cd01171">
    <property type="entry name" value="YXKO-related"/>
    <property type="match status" value="1"/>
</dbReference>
<dbReference type="GO" id="GO:0046872">
    <property type="term" value="F:metal ion binding"/>
    <property type="evidence" value="ECO:0007669"/>
    <property type="project" value="UniProtKB-UniRule"/>
</dbReference>
<comment type="catalytic activity">
    <reaction evidence="16 17 19">
        <text>(6S)-NADPHX + ADP = AMP + phosphate + NADPH + H(+)</text>
        <dbReference type="Rhea" id="RHEA:32235"/>
        <dbReference type="ChEBI" id="CHEBI:15378"/>
        <dbReference type="ChEBI" id="CHEBI:43474"/>
        <dbReference type="ChEBI" id="CHEBI:57783"/>
        <dbReference type="ChEBI" id="CHEBI:64076"/>
        <dbReference type="ChEBI" id="CHEBI:456215"/>
        <dbReference type="ChEBI" id="CHEBI:456216"/>
        <dbReference type="EC" id="4.2.1.136"/>
    </reaction>
</comment>
<evidence type="ECO:0000256" key="9">
    <source>
        <dbReference type="ARBA" id="ARBA00022958"/>
    </source>
</evidence>
<dbReference type="SUPFAM" id="SSF53613">
    <property type="entry name" value="Ribokinase-like"/>
    <property type="match status" value="1"/>
</dbReference>
<keyword evidence="22" id="KW-0808">Transferase</keyword>
<comment type="subunit">
    <text evidence="17">Homotetramer.</text>
</comment>
<dbReference type="Gene3D" id="3.40.50.10260">
    <property type="entry name" value="YjeF N-terminal domain"/>
    <property type="match status" value="1"/>
</dbReference>
<feature type="binding site" evidence="18">
    <location>
        <begin position="147"/>
        <end position="153"/>
    </location>
    <ligand>
        <name>(6S)-NADPHX</name>
        <dbReference type="ChEBI" id="CHEBI:64076"/>
    </ligand>
</feature>
<dbReference type="PIRSF" id="PIRSF017184">
    <property type="entry name" value="Nnr"/>
    <property type="match status" value="1"/>
</dbReference>